<dbReference type="EMBL" id="CP076023">
    <property type="protein sequence ID" value="QWC17965.1"/>
    <property type="molecule type" value="Genomic_DNA"/>
</dbReference>
<gene>
    <name evidence="3" type="ORF">KKR89_14295</name>
</gene>
<dbReference type="InterPro" id="IPR036661">
    <property type="entry name" value="Luciferase-like_sf"/>
</dbReference>
<evidence type="ECO:0000313" key="4">
    <source>
        <dbReference type="Proteomes" id="UP000679335"/>
    </source>
</evidence>
<organism evidence="3 4">
    <name type="scientific">Cellulomonas dongxiuzhuiae</name>
    <dbReference type="NCBI Taxonomy" id="2819979"/>
    <lineage>
        <taxon>Bacteria</taxon>
        <taxon>Bacillati</taxon>
        <taxon>Actinomycetota</taxon>
        <taxon>Actinomycetes</taxon>
        <taxon>Micrococcales</taxon>
        <taxon>Cellulomonadaceae</taxon>
        <taxon>Cellulomonas</taxon>
    </lineage>
</organism>
<feature type="domain" description="Luciferase-like" evidence="2">
    <location>
        <begin position="13"/>
        <end position="307"/>
    </location>
</feature>
<accession>A0ABX8GPL6</accession>
<dbReference type="Proteomes" id="UP000679335">
    <property type="component" value="Chromosome"/>
</dbReference>
<dbReference type="InterPro" id="IPR011251">
    <property type="entry name" value="Luciferase-like_dom"/>
</dbReference>
<name>A0ABX8GPL6_9CELL</name>
<dbReference type="Gene3D" id="3.20.20.30">
    <property type="entry name" value="Luciferase-like domain"/>
    <property type="match status" value="1"/>
</dbReference>
<reference evidence="3 4" key="1">
    <citation type="submission" date="2021-05" db="EMBL/GenBank/DDBJ databases">
        <title>Novel species in genus Cellulomonas.</title>
        <authorList>
            <person name="Zhang G."/>
        </authorList>
    </citation>
    <scope>NUCLEOTIDE SEQUENCE [LARGE SCALE GENOMIC DNA]</scope>
    <source>
        <strain evidence="4">zg-ZUI157</strain>
    </source>
</reference>
<dbReference type="PANTHER" id="PTHR43244:SF1">
    <property type="entry name" value="5,10-METHYLENETETRAHYDROMETHANOPTERIN REDUCTASE"/>
    <property type="match status" value="1"/>
</dbReference>
<keyword evidence="1" id="KW-0560">Oxidoreductase</keyword>
<dbReference type="Pfam" id="PF00296">
    <property type="entry name" value="Bac_luciferase"/>
    <property type="match status" value="1"/>
</dbReference>
<evidence type="ECO:0000259" key="2">
    <source>
        <dbReference type="Pfam" id="PF00296"/>
    </source>
</evidence>
<dbReference type="PANTHER" id="PTHR43244">
    <property type="match status" value="1"/>
</dbReference>
<dbReference type="SUPFAM" id="SSF51679">
    <property type="entry name" value="Bacterial luciferase-like"/>
    <property type="match status" value="1"/>
</dbReference>
<evidence type="ECO:0000256" key="1">
    <source>
        <dbReference type="ARBA" id="ARBA00023002"/>
    </source>
</evidence>
<sequence>MPPDRPVRITVALQSDKTTAEYGALAERVEGHGFDGLSVYADLGFQPPLPALLAAAARTRSLTLGPACLNPYLTHPVEIAGQAATLDEASGGRSYLGLARGSWLDRAGVVQDRPVAALEDTVAIVRRLLAGDDSGYEGTVHSLPAGTGLHYRPLRPVVEVLLGVWGPRGARLAGRIADEVKIGGSTNPDMVRLMRTWLDDASVAAGRGAGAVGVVAGAVTVVDEDGALARRVARREVAMYVDVVAALDPTVDVDPALLHRLHDLLAAGALDEAGALLPDDLLDRFCFAGTPQAVAERTVALVEAGATRVEFGTPHGLSGPGGIDLLGSAVLPAVREALGATAGVPA</sequence>
<evidence type="ECO:0000313" key="3">
    <source>
        <dbReference type="EMBL" id="QWC17965.1"/>
    </source>
</evidence>
<protein>
    <submittedName>
        <fullName evidence="3">LLM class flavin-dependent oxidoreductase</fullName>
    </submittedName>
</protein>
<proteinExistence type="predicted"/>
<keyword evidence="4" id="KW-1185">Reference proteome</keyword>
<dbReference type="CDD" id="cd01097">
    <property type="entry name" value="Tetrahydromethanopterin_reductase"/>
    <property type="match status" value="1"/>
</dbReference>
<dbReference type="InterPro" id="IPR050564">
    <property type="entry name" value="F420-G6PD/mer"/>
</dbReference>